<keyword evidence="2" id="KW-1133">Transmembrane helix</keyword>
<accession>A0ABP3BT90</accession>
<comment type="caution">
    <text evidence="3">The sequence shown here is derived from an EMBL/GenBank/DDBJ whole genome shotgun (WGS) entry which is preliminary data.</text>
</comment>
<dbReference type="Proteomes" id="UP000023842">
    <property type="component" value="Unassembled WGS sequence"/>
</dbReference>
<keyword evidence="4" id="KW-1185">Reference proteome</keyword>
<dbReference type="EMBL" id="JFJN01000077">
    <property type="protein sequence ID" value="EZH77983.1"/>
    <property type="molecule type" value="Genomic_DNA"/>
</dbReference>
<proteinExistence type="predicted"/>
<feature type="region of interest" description="Disordered" evidence="1">
    <location>
        <begin position="1"/>
        <end position="96"/>
    </location>
</feature>
<evidence type="ECO:0000313" key="3">
    <source>
        <dbReference type="EMBL" id="EZH77983.1"/>
    </source>
</evidence>
<sequence>MGKGSELKKVCVPPGYKPETCKSGTYPINNGSGGFACVPVSGGSGPGGTDNGTKPKPGDGNGDGKDGEGNTGGGGGGGGKDGEEGETKPSTVGGESCATELRCEGDAIQCAILRKQKDQVCQWKFDSEVQSQVEASVSGPGYQLDEKQVGVSSLFTEALSQGRWLPSSCPAARSVNIMGRSYSFEWQPLCHFAESIGPLIVALASIFFAVFIGRGIKGG</sequence>
<evidence type="ECO:0000256" key="2">
    <source>
        <dbReference type="SAM" id="Phobius"/>
    </source>
</evidence>
<gene>
    <name evidence="3" type="ORF">AU05_22300</name>
</gene>
<evidence type="ECO:0000313" key="4">
    <source>
        <dbReference type="Proteomes" id="UP000023842"/>
    </source>
</evidence>
<evidence type="ECO:0008006" key="5">
    <source>
        <dbReference type="Google" id="ProtNLM"/>
    </source>
</evidence>
<keyword evidence="2" id="KW-0472">Membrane</keyword>
<dbReference type="NCBIfam" id="NF041109">
    <property type="entry name" value="VF_TspB_C_term"/>
    <property type="match status" value="1"/>
</dbReference>
<reference evidence="4" key="1">
    <citation type="journal article" date="2014" name="Genome Announc.">
        <title>Draft Genome Sequence of the algae degrading bacterium Pseudomonas mendocina AD6.</title>
        <authorList>
            <person name="Barney B.M."/>
            <person name="Lenneman E.M."/>
        </authorList>
    </citation>
    <scope>NUCLEOTIDE SEQUENCE [LARGE SCALE GENOMIC DNA]</scope>
    <source>
        <strain evidence="4">AD6</strain>
    </source>
</reference>
<organism evidence="3 4">
    <name type="scientific">Ectopseudomonas composti</name>
    <dbReference type="NCBI Taxonomy" id="658457"/>
    <lineage>
        <taxon>Bacteria</taxon>
        <taxon>Pseudomonadati</taxon>
        <taxon>Pseudomonadota</taxon>
        <taxon>Gammaproteobacteria</taxon>
        <taxon>Pseudomonadales</taxon>
        <taxon>Pseudomonadaceae</taxon>
        <taxon>Ectopseudomonas</taxon>
    </lineage>
</organism>
<keyword evidence="2" id="KW-0812">Transmembrane</keyword>
<evidence type="ECO:0000256" key="1">
    <source>
        <dbReference type="SAM" id="MobiDB-lite"/>
    </source>
</evidence>
<protein>
    <recommendedName>
        <fullName evidence="5">TspB protein</fullName>
    </recommendedName>
</protein>
<feature type="transmembrane region" description="Helical" evidence="2">
    <location>
        <begin position="196"/>
        <end position="216"/>
    </location>
</feature>
<name>A0ABP3BT90_9GAMM</name>
<feature type="compositionally biased region" description="Gly residues" evidence="1">
    <location>
        <begin position="69"/>
        <end position="79"/>
    </location>
</feature>